<dbReference type="OrthoDB" id="2593732at2759"/>
<reference evidence="9" key="2">
    <citation type="submission" date="2015-01" db="EMBL/GenBank/DDBJ databases">
        <title>Evolutionary Origins and Diversification of the Mycorrhizal Mutualists.</title>
        <authorList>
            <consortium name="DOE Joint Genome Institute"/>
            <consortium name="Mycorrhizal Genomics Consortium"/>
            <person name="Kohler A."/>
            <person name="Kuo A."/>
            <person name="Nagy L.G."/>
            <person name="Floudas D."/>
            <person name="Copeland A."/>
            <person name="Barry K.W."/>
            <person name="Cichocki N."/>
            <person name="Veneault-Fourrey C."/>
            <person name="LaButti K."/>
            <person name="Lindquist E.A."/>
            <person name="Lipzen A."/>
            <person name="Lundell T."/>
            <person name="Morin E."/>
            <person name="Murat C."/>
            <person name="Riley R."/>
            <person name="Ohm R."/>
            <person name="Sun H."/>
            <person name="Tunlid A."/>
            <person name="Henrissat B."/>
            <person name="Grigoriev I.V."/>
            <person name="Hibbett D.S."/>
            <person name="Martin F."/>
        </authorList>
    </citation>
    <scope>NUCLEOTIDE SEQUENCE [LARGE SCALE GENOMIC DNA]</scope>
    <source>
        <strain evidence="9">Zn</strain>
    </source>
</reference>
<keyword evidence="9" id="KW-1185">Reference proteome</keyword>
<dbReference type="InParanoid" id="A0A0C3H5G8"/>
<evidence type="ECO:0000256" key="3">
    <source>
        <dbReference type="ARBA" id="ARBA00023015"/>
    </source>
</evidence>
<reference evidence="8 9" key="1">
    <citation type="submission" date="2014-04" db="EMBL/GenBank/DDBJ databases">
        <authorList>
            <consortium name="DOE Joint Genome Institute"/>
            <person name="Kuo A."/>
            <person name="Martino E."/>
            <person name="Perotto S."/>
            <person name="Kohler A."/>
            <person name="Nagy L.G."/>
            <person name="Floudas D."/>
            <person name="Copeland A."/>
            <person name="Barry K.W."/>
            <person name="Cichocki N."/>
            <person name="Veneault-Fourrey C."/>
            <person name="LaButti K."/>
            <person name="Lindquist E.A."/>
            <person name="Lipzen A."/>
            <person name="Lundell T."/>
            <person name="Morin E."/>
            <person name="Murat C."/>
            <person name="Sun H."/>
            <person name="Tunlid A."/>
            <person name="Henrissat B."/>
            <person name="Grigoriev I.V."/>
            <person name="Hibbett D.S."/>
            <person name="Martin F."/>
            <person name="Nordberg H.P."/>
            <person name="Cantor M.N."/>
            <person name="Hua S.X."/>
        </authorList>
    </citation>
    <scope>NUCLEOTIDE SEQUENCE [LARGE SCALE GENOMIC DNA]</scope>
    <source>
        <strain evidence="8 9">Zn</strain>
    </source>
</reference>
<evidence type="ECO:0000256" key="2">
    <source>
        <dbReference type="ARBA" id="ARBA00022833"/>
    </source>
</evidence>
<dbReference type="PROSITE" id="PS50048">
    <property type="entry name" value="ZN2_CY6_FUNGAL_2"/>
    <property type="match status" value="1"/>
</dbReference>
<dbReference type="SUPFAM" id="SSF57701">
    <property type="entry name" value="Zn2/Cys6 DNA-binding domain"/>
    <property type="match status" value="1"/>
</dbReference>
<dbReference type="SMART" id="SM00066">
    <property type="entry name" value="GAL4"/>
    <property type="match status" value="1"/>
</dbReference>
<protein>
    <recommendedName>
        <fullName evidence="7">Zn(2)-C6 fungal-type domain-containing protein</fullName>
    </recommendedName>
</protein>
<dbReference type="STRING" id="913774.A0A0C3H5G8"/>
<dbReference type="InterPro" id="IPR036864">
    <property type="entry name" value="Zn2-C6_fun-type_DNA-bd_sf"/>
</dbReference>
<dbReference type="InterPro" id="IPR001138">
    <property type="entry name" value="Zn2Cys6_DnaBD"/>
</dbReference>
<dbReference type="PANTHER" id="PTHR36206">
    <property type="entry name" value="ASPERCRYPTIN BIOSYNTHESIS CLUSTER-SPECIFIC TRANSCRIPTION REGULATOR ATNN-RELATED"/>
    <property type="match status" value="1"/>
</dbReference>
<keyword evidence="2" id="KW-0862">Zinc</keyword>
<organism evidence="8 9">
    <name type="scientific">Oidiodendron maius (strain Zn)</name>
    <dbReference type="NCBI Taxonomy" id="913774"/>
    <lineage>
        <taxon>Eukaryota</taxon>
        <taxon>Fungi</taxon>
        <taxon>Dikarya</taxon>
        <taxon>Ascomycota</taxon>
        <taxon>Pezizomycotina</taxon>
        <taxon>Leotiomycetes</taxon>
        <taxon>Leotiomycetes incertae sedis</taxon>
        <taxon>Myxotrichaceae</taxon>
        <taxon>Oidiodendron</taxon>
    </lineage>
</organism>
<dbReference type="GO" id="GO:0000981">
    <property type="term" value="F:DNA-binding transcription factor activity, RNA polymerase II-specific"/>
    <property type="evidence" value="ECO:0007669"/>
    <property type="project" value="InterPro"/>
</dbReference>
<dbReference type="AlphaFoldDB" id="A0A0C3H5G8"/>
<evidence type="ECO:0000259" key="7">
    <source>
        <dbReference type="PROSITE" id="PS50048"/>
    </source>
</evidence>
<accession>A0A0C3H5G8</accession>
<evidence type="ECO:0000313" key="8">
    <source>
        <dbReference type="EMBL" id="KIM98584.1"/>
    </source>
</evidence>
<dbReference type="InterPro" id="IPR021858">
    <property type="entry name" value="Fun_TF"/>
</dbReference>
<dbReference type="Gene3D" id="4.10.240.10">
    <property type="entry name" value="Zn(2)-C6 fungal-type DNA-binding domain"/>
    <property type="match status" value="1"/>
</dbReference>
<dbReference type="InterPro" id="IPR052360">
    <property type="entry name" value="Transcr_Regulatory_Proteins"/>
</dbReference>
<gene>
    <name evidence="8" type="ORF">OIDMADRAFT_147060</name>
</gene>
<dbReference type="Proteomes" id="UP000054321">
    <property type="component" value="Unassembled WGS sequence"/>
</dbReference>
<dbReference type="PANTHER" id="PTHR36206:SF12">
    <property type="entry name" value="ASPERCRYPTIN BIOSYNTHESIS CLUSTER-SPECIFIC TRANSCRIPTION REGULATOR ATNN-RELATED"/>
    <property type="match status" value="1"/>
</dbReference>
<dbReference type="PROSITE" id="PS00463">
    <property type="entry name" value="ZN2_CY6_FUNGAL_1"/>
    <property type="match status" value="1"/>
</dbReference>
<sequence length="554" mass="62315">MSSCGVLTYPITMNRRDPTKRALAPPKKRTSGIKVKTGCQTCKIRRVKCDEAKPACRRCTSTGRKCDGYVEDILGSNSQAGQGLILWRLSAAVPGTAEEKRCFSYYLHNSAPELSGYYDSSLWEKLLLQAAIAEPALRHALIGISSLHEAFANKQPDNSLDNERERFAVGQYTKAIGCLIQSLATGDQKPLTALMACILFVCFESLRGQFTSAIVHLRSGLKILRDFRTQSADDEYITAKSLEPAFTRLCIQAILYIDQAPVSDRQALASEMTYIVERDTIGAFTTLEEARDSLNQTVKGLFRVLYTFEPDKPYSAYAETFPSHAKYREQLSDWTRSFERFMHTNSARLSNKGIRGAAMLKVQHITSSIMANANLPDADDPRPVSQIVSEGERYVPYNKDFENIIELSRSLIAALEEDSRNGKSPLNFTADLGIIAPLYYCCVRCHDRKLRLTAIELLGRCPRKEGMWESAALVHLIRGYWERETLHEALQANDGGEPVPLSELLDLILQDGMKWEFKWKEAASRTQRVVPLYESAEFAGDWTRESLQDKETNN</sequence>
<evidence type="ECO:0000256" key="4">
    <source>
        <dbReference type="ARBA" id="ARBA00023125"/>
    </source>
</evidence>
<dbReference type="GO" id="GO:0003677">
    <property type="term" value="F:DNA binding"/>
    <property type="evidence" value="ECO:0007669"/>
    <property type="project" value="UniProtKB-KW"/>
</dbReference>
<dbReference type="Pfam" id="PF00172">
    <property type="entry name" value="Zn_clus"/>
    <property type="match status" value="1"/>
</dbReference>
<keyword evidence="4" id="KW-0238">DNA-binding</keyword>
<keyword evidence="1" id="KW-0479">Metal-binding</keyword>
<feature type="domain" description="Zn(2)-C6 fungal-type" evidence="7">
    <location>
        <begin position="38"/>
        <end position="66"/>
    </location>
</feature>
<evidence type="ECO:0000313" key="9">
    <source>
        <dbReference type="Proteomes" id="UP000054321"/>
    </source>
</evidence>
<keyword evidence="6" id="KW-0539">Nucleus</keyword>
<dbReference type="Pfam" id="PF11951">
    <property type="entry name" value="Fungal_trans_2"/>
    <property type="match status" value="1"/>
</dbReference>
<keyword evidence="5" id="KW-0804">Transcription</keyword>
<evidence type="ECO:0000256" key="6">
    <source>
        <dbReference type="ARBA" id="ARBA00023242"/>
    </source>
</evidence>
<keyword evidence="3" id="KW-0805">Transcription regulation</keyword>
<dbReference type="GO" id="GO:0008270">
    <property type="term" value="F:zinc ion binding"/>
    <property type="evidence" value="ECO:0007669"/>
    <property type="project" value="InterPro"/>
</dbReference>
<proteinExistence type="predicted"/>
<dbReference type="EMBL" id="KN832880">
    <property type="protein sequence ID" value="KIM98584.1"/>
    <property type="molecule type" value="Genomic_DNA"/>
</dbReference>
<evidence type="ECO:0000256" key="1">
    <source>
        <dbReference type="ARBA" id="ARBA00022723"/>
    </source>
</evidence>
<evidence type="ECO:0000256" key="5">
    <source>
        <dbReference type="ARBA" id="ARBA00023163"/>
    </source>
</evidence>
<name>A0A0C3H5G8_OIDMZ</name>
<dbReference type="CDD" id="cd00067">
    <property type="entry name" value="GAL4"/>
    <property type="match status" value="1"/>
</dbReference>
<dbReference type="HOGENOM" id="CLU_011409_2_2_1"/>